<name>A0A0M8K7Q6_9CHLR</name>
<feature type="domain" description="Nucleotidyl transferase" evidence="3">
    <location>
        <begin position="4"/>
        <end position="232"/>
    </location>
</feature>
<dbReference type="SUPFAM" id="SSF53448">
    <property type="entry name" value="Nucleotide-diphospho-sugar transferases"/>
    <property type="match status" value="1"/>
</dbReference>
<reference evidence="4" key="1">
    <citation type="journal article" date="2015" name="Genome Announc.">
        <title>Draft Genome Sequence of a Heterotrophic Facultative Anaerobic Thermophilic Bacterium, Ardenticatena maritima Strain 110ST.</title>
        <authorList>
            <person name="Kawaichi S."/>
            <person name="Yoshida T."/>
            <person name="Sako Y."/>
            <person name="Nakamura R."/>
        </authorList>
    </citation>
    <scope>NUCLEOTIDE SEQUENCE [LARGE SCALE GENOMIC DNA]</scope>
    <source>
        <strain evidence="4">110S</strain>
    </source>
</reference>
<reference evidence="5 7" key="2">
    <citation type="submission" date="2015-07" db="EMBL/GenBank/DDBJ databases">
        <title>Whole genome sequence of Ardenticatena maritima DSM 23922.</title>
        <authorList>
            <person name="Hemp J."/>
            <person name="Ward L.M."/>
            <person name="Pace L.A."/>
            <person name="Fischer W.W."/>
        </authorList>
    </citation>
    <scope>NUCLEOTIDE SEQUENCE [LARGE SCALE GENOMIC DNA]</scope>
    <source>
        <strain evidence="5 7">110S</strain>
    </source>
</reference>
<dbReference type="CDD" id="cd04181">
    <property type="entry name" value="NTP_transferase"/>
    <property type="match status" value="1"/>
</dbReference>
<dbReference type="GO" id="GO:0008879">
    <property type="term" value="F:glucose-1-phosphate thymidylyltransferase activity"/>
    <property type="evidence" value="ECO:0007669"/>
    <property type="project" value="UniProtKB-EC"/>
</dbReference>
<dbReference type="Proteomes" id="UP000050502">
    <property type="component" value="Unassembled WGS sequence"/>
</dbReference>
<dbReference type="PATRIC" id="fig|872965.6.peg.2708"/>
<dbReference type="InterPro" id="IPR005835">
    <property type="entry name" value="NTP_transferase_dom"/>
</dbReference>
<organism evidence="4 6">
    <name type="scientific">Ardenticatena maritima</name>
    <dbReference type="NCBI Taxonomy" id="872965"/>
    <lineage>
        <taxon>Bacteria</taxon>
        <taxon>Bacillati</taxon>
        <taxon>Chloroflexota</taxon>
        <taxon>Ardenticatenia</taxon>
        <taxon>Ardenticatenales</taxon>
        <taxon>Ardenticatenaceae</taxon>
        <taxon>Ardenticatena</taxon>
    </lineage>
</organism>
<evidence type="ECO:0000313" key="5">
    <source>
        <dbReference type="EMBL" id="KPL87116.1"/>
    </source>
</evidence>
<dbReference type="STRING" id="872965.SE16_11220"/>
<dbReference type="InterPro" id="IPR029044">
    <property type="entry name" value="Nucleotide-diphossugar_trans"/>
</dbReference>
<dbReference type="AlphaFoldDB" id="A0A0M8K7Q6"/>
<dbReference type="Proteomes" id="UP000037784">
    <property type="component" value="Unassembled WGS sequence"/>
</dbReference>
<keyword evidence="2 4" id="KW-0548">Nucleotidyltransferase</keyword>
<evidence type="ECO:0000313" key="6">
    <source>
        <dbReference type="Proteomes" id="UP000037784"/>
    </source>
</evidence>
<dbReference type="RefSeq" id="WP_054493344.1">
    <property type="nucleotide sequence ID" value="NZ_BBZA01000161.1"/>
</dbReference>
<sequence length="330" mass="36887">MHVIIPVAGFGSRLRPHTYTKPKPLMQVAGNTVLGHILDMLKEIGVEEITFIVGYLGDQIREYVEANYDFRTHYAEQTELKGQAHAIAMAREFVHEPVLIIFVDTIFEADLAGLRNISSDGVIFVKEVEDPRRFGVVTLNDEGYITRFVEKPSEPISNLAVIGVYYIKDYQGLFEAIDELIARNIMTKGEYFLADALQLMIERGAKLEAWPVSVWEDCGTPDAILHTNRYLLEKNHLEVPESAVLENSTIVQPVYIGENVVIRDSIVGPYVTLAEGCTIVESIVRDSIIDADAHIEATMLDQSLVGKGATVRGRYRRLNVGDSSSVDFSR</sequence>
<evidence type="ECO:0000313" key="7">
    <source>
        <dbReference type="Proteomes" id="UP000050502"/>
    </source>
</evidence>
<accession>A0A0M8K7Q6</accession>
<dbReference type="Pfam" id="PF00483">
    <property type="entry name" value="NTP_transferase"/>
    <property type="match status" value="1"/>
</dbReference>
<dbReference type="Gene3D" id="3.90.550.10">
    <property type="entry name" value="Spore Coat Polysaccharide Biosynthesis Protein SpsA, Chain A"/>
    <property type="match status" value="1"/>
</dbReference>
<evidence type="ECO:0000259" key="3">
    <source>
        <dbReference type="Pfam" id="PF00483"/>
    </source>
</evidence>
<reference evidence="6" key="3">
    <citation type="submission" date="2015-08" db="EMBL/GenBank/DDBJ databases">
        <title>Draft Genome Sequence of a Heterotrophic Facultative Anaerobic Bacterium Ardenticatena maritima Strain 110S.</title>
        <authorList>
            <person name="Kawaichi S."/>
            <person name="Yoshida T."/>
            <person name="Sako Y."/>
            <person name="Nakamura R."/>
        </authorList>
    </citation>
    <scope>NUCLEOTIDE SEQUENCE [LARGE SCALE GENOMIC DNA]</scope>
    <source>
        <strain evidence="6">110S</strain>
    </source>
</reference>
<evidence type="ECO:0000256" key="1">
    <source>
        <dbReference type="ARBA" id="ARBA00022679"/>
    </source>
</evidence>
<keyword evidence="1 4" id="KW-0808">Transferase</keyword>
<dbReference type="EMBL" id="LGKN01000006">
    <property type="protein sequence ID" value="KPL87116.1"/>
    <property type="molecule type" value="Genomic_DNA"/>
</dbReference>
<evidence type="ECO:0000313" key="4">
    <source>
        <dbReference type="EMBL" id="GAP63523.1"/>
    </source>
</evidence>
<dbReference type="PANTHER" id="PTHR43584">
    <property type="entry name" value="NUCLEOTIDYL TRANSFERASE"/>
    <property type="match status" value="1"/>
</dbReference>
<evidence type="ECO:0000256" key="2">
    <source>
        <dbReference type="ARBA" id="ARBA00022695"/>
    </source>
</evidence>
<dbReference type="InterPro" id="IPR050065">
    <property type="entry name" value="GlmU-like"/>
</dbReference>
<gene>
    <name evidence="4" type="ORF">ARMA_1946</name>
    <name evidence="5" type="ORF">SE16_11220</name>
</gene>
<dbReference type="EMBL" id="BBZA01000161">
    <property type="protein sequence ID" value="GAP63523.1"/>
    <property type="molecule type" value="Genomic_DNA"/>
</dbReference>
<keyword evidence="6" id="KW-1185">Reference proteome</keyword>
<protein>
    <submittedName>
        <fullName evidence="4">Glucose-1-phosphate thymidylyltransferase</fullName>
        <ecNumber evidence="4">2.7.7.24</ecNumber>
    </submittedName>
    <submittedName>
        <fullName evidence="5">Nucleotidyltransferase</fullName>
    </submittedName>
</protein>
<dbReference type="Gene3D" id="2.160.10.10">
    <property type="entry name" value="Hexapeptide repeat proteins"/>
    <property type="match status" value="1"/>
</dbReference>
<dbReference type="PANTHER" id="PTHR43584:SF8">
    <property type="entry name" value="N-ACETYLMURAMATE ALPHA-1-PHOSPHATE URIDYLYLTRANSFERASE"/>
    <property type="match status" value="1"/>
</dbReference>
<proteinExistence type="predicted"/>
<dbReference type="OrthoDB" id="9803871at2"/>
<comment type="caution">
    <text evidence="4">The sequence shown here is derived from an EMBL/GenBank/DDBJ whole genome shotgun (WGS) entry which is preliminary data.</text>
</comment>
<dbReference type="EC" id="2.7.7.24" evidence="4"/>